<dbReference type="Pfam" id="PF23977">
    <property type="entry name" value="Pam3_Gp34"/>
    <property type="match status" value="1"/>
</dbReference>
<comment type="caution">
    <text evidence="2">The sequence shown here is derived from an EMBL/GenBank/DDBJ whole genome shotgun (WGS) entry which is preliminary data.</text>
</comment>
<feature type="compositionally biased region" description="Basic and acidic residues" evidence="1">
    <location>
        <begin position="15"/>
        <end position="28"/>
    </location>
</feature>
<feature type="region of interest" description="Disordered" evidence="1">
    <location>
        <begin position="1"/>
        <end position="37"/>
    </location>
</feature>
<accession>X0SY88</accession>
<reference evidence="2" key="1">
    <citation type="journal article" date="2014" name="Front. Microbiol.">
        <title>High frequency of phylogenetically diverse reductive dehalogenase-homologous genes in deep subseafloor sedimentary metagenomes.</title>
        <authorList>
            <person name="Kawai M."/>
            <person name="Futagami T."/>
            <person name="Toyoda A."/>
            <person name="Takaki Y."/>
            <person name="Nishi S."/>
            <person name="Hori S."/>
            <person name="Arai W."/>
            <person name="Tsubouchi T."/>
            <person name="Morono Y."/>
            <person name="Uchiyama I."/>
            <person name="Ito T."/>
            <person name="Fujiyama A."/>
            <person name="Inagaki F."/>
            <person name="Takami H."/>
        </authorList>
    </citation>
    <scope>NUCLEOTIDE SEQUENCE</scope>
    <source>
        <strain evidence="2">Expedition CK06-06</strain>
    </source>
</reference>
<organism evidence="2">
    <name type="scientific">marine sediment metagenome</name>
    <dbReference type="NCBI Taxonomy" id="412755"/>
    <lineage>
        <taxon>unclassified sequences</taxon>
        <taxon>metagenomes</taxon>
        <taxon>ecological metagenomes</taxon>
    </lineage>
</organism>
<evidence type="ECO:0000313" key="2">
    <source>
        <dbReference type="EMBL" id="GAF86173.1"/>
    </source>
</evidence>
<name>X0SY88_9ZZZZ</name>
<dbReference type="EMBL" id="BARS01017569">
    <property type="protein sequence ID" value="GAF86173.1"/>
    <property type="molecule type" value="Genomic_DNA"/>
</dbReference>
<protein>
    <submittedName>
        <fullName evidence="2">Uncharacterized protein</fullName>
    </submittedName>
</protein>
<evidence type="ECO:0000256" key="1">
    <source>
        <dbReference type="SAM" id="MobiDB-lite"/>
    </source>
</evidence>
<sequence length="250" mass="28335">MGKGEDGLGGILKKKKDESNVPAERREVIPGTEEESTEDMVIPRLRLLQSVSTEVEEENSKVGKIRHSLSGEEWDVLQVIPLFLRKCRICFDSDNIKGAPKCFSPDAEKNRSGEICMEECPFDEAWNWKQKEPPQCDLVRSFPSLILEGGKLTKGMDFAAMNFVKSSTGAATTLIYLRQKSGEPYWNYVYELTTRTKKFPKGMAYIFDIRQVRETTAKEREIAKGIYFSIKGKPVREEEVASSEDAFGKD</sequence>
<dbReference type="AlphaFoldDB" id="X0SY88"/>
<proteinExistence type="predicted"/>
<gene>
    <name evidence="2" type="ORF">S01H1_28720</name>
</gene>
<dbReference type="InterPro" id="IPR056957">
    <property type="entry name" value="Pam3_Gp34-like"/>
</dbReference>